<proteinExistence type="predicted"/>
<dbReference type="EMBL" id="PYGA01000062">
    <property type="protein sequence ID" value="PSK80202.1"/>
    <property type="molecule type" value="Genomic_DNA"/>
</dbReference>
<dbReference type="AlphaFoldDB" id="A0A2P8C5G4"/>
<dbReference type="Pfam" id="PF20199">
    <property type="entry name" value="RepSA"/>
    <property type="match status" value="1"/>
</dbReference>
<evidence type="ECO:0000313" key="2">
    <source>
        <dbReference type="Proteomes" id="UP000240542"/>
    </source>
</evidence>
<dbReference type="InterPro" id="IPR046828">
    <property type="entry name" value="RepSA"/>
</dbReference>
<name>A0A2P8C5G4_9ACTN</name>
<protein>
    <recommendedName>
        <fullName evidence="3">Replication initiation protein</fullName>
    </recommendedName>
</protein>
<dbReference type="Proteomes" id="UP000240542">
    <property type="component" value="Unassembled WGS sequence"/>
</dbReference>
<sequence>MHETDHQVIGSPLCPECYDYTGAVLWNAHAGELWRRTRIGIDRALAPVASDATGDRVTVAGVRDLLRVSYVKVSEFQRRGLVHLHLVVRLDGVDPDGGGDIVAPPVWATADLLASAVRRAVGTAAVPLPSPDGTLRVAQWGTQVDISDVSVGGAVGDSRRVAAYLAKYATKTASDSIGASGVLASRFRRLHRRWLRRKVGAHLARMVETAWDLGGRRDLAPLKLRSWAHTLGFKGHFATKSRRYSVTLGALRAARRVWRAGESVRAGRADVWASARASGAAVVGDWAYVGRGYRTSSDADLAAAMAREHAIAVEEYRDLKRRESDVDYWSTLTHYPGDL</sequence>
<evidence type="ECO:0000313" key="1">
    <source>
        <dbReference type="EMBL" id="PSK80202.1"/>
    </source>
</evidence>
<keyword evidence="2" id="KW-1185">Reference proteome</keyword>
<gene>
    <name evidence="1" type="ORF">CLV63_1622</name>
</gene>
<reference evidence="1 2" key="1">
    <citation type="submission" date="2018-03" db="EMBL/GenBank/DDBJ databases">
        <title>Genomic Encyclopedia of Archaeal and Bacterial Type Strains, Phase II (KMG-II): from individual species to whole genera.</title>
        <authorList>
            <person name="Goeker M."/>
        </authorList>
    </citation>
    <scope>NUCLEOTIDE SEQUENCE [LARGE SCALE GENOMIC DNA]</scope>
    <source>
        <strain evidence="1 2">DSM 45312</strain>
    </source>
</reference>
<evidence type="ECO:0008006" key="3">
    <source>
        <dbReference type="Google" id="ProtNLM"/>
    </source>
</evidence>
<organism evidence="1 2">
    <name type="scientific">Murinocardiopsis flavida</name>
    <dbReference type="NCBI Taxonomy" id="645275"/>
    <lineage>
        <taxon>Bacteria</taxon>
        <taxon>Bacillati</taxon>
        <taxon>Actinomycetota</taxon>
        <taxon>Actinomycetes</taxon>
        <taxon>Streptosporangiales</taxon>
        <taxon>Nocardiopsidaceae</taxon>
        <taxon>Murinocardiopsis</taxon>
    </lineage>
</organism>
<accession>A0A2P8C5G4</accession>
<comment type="caution">
    <text evidence="1">The sequence shown here is derived from an EMBL/GenBank/DDBJ whole genome shotgun (WGS) entry which is preliminary data.</text>
</comment>